<dbReference type="Gene3D" id="1.25.40.10">
    <property type="entry name" value="Tetratricopeptide repeat domain"/>
    <property type="match status" value="1"/>
</dbReference>
<keyword evidence="4" id="KW-1185">Reference proteome</keyword>
<reference evidence="3 4" key="1">
    <citation type="submission" date="2019-06" db="EMBL/GenBank/DDBJ databases">
        <authorList>
            <person name="Livingstone P."/>
            <person name="Whitworth D."/>
        </authorList>
    </citation>
    <scope>NUCLEOTIDE SEQUENCE [LARGE SCALE GENOMIC DNA]</scope>
    <source>
        <strain evidence="3 4">AM401</strain>
    </source>
</reference>
<accession>A0A540WJ92</accession>
<evidence type="ECO:0000259" key="2">
    <source>
        <dbReference type="Pfam" id="PF08308"/>
    </source>
</evidence>
<feature type="region of interest" description="Disordered" evidence="1">
    <location>
        <begin position="354"/>
        <end position="376"/>
    </location>
</feature>
<gene>
    <name evidence="3" type="ORF">FJV41_46630</name>
</gene>
<dbReference type="InterPro" id="IPR011990">
    <property type="entry name" value="TPR-like_helical_dom_sf"/>
</dbReference>
<comment type="caution">
    <text evidence="3">The sequence shown here is derived from an EMBL/GenBank/DDBJ whole genome shotgun (WGS) entry which is preliminary data.</text>
</comment>
<protein>
    <submittedName>
        <fullName evidence="3">PEGA domain-containing protein</fullName>
    </submittedName>
</protein>
<dbReference type="AlphaFoldDB" id="A0A540WJ92"/>
<proteinExistence type="predicted"/>
<dbReference type="EMBL" id="VIFM01000397">
    <property type="protein sequence ID" value="TQF09063.1"/>
    <property type="molecule type" value="Genomic_DNA"/>
</dbReference>
<feature type="domain" description="PEGA" evidence="2">
    <location>
        <begin position="161"/>
        <end position="196"/>
    </location>
</feature>
<organism evidence="3 4">
    <name type="scientific">Myxococcus llanfairpwllgwyngyllgogerychwyrndrobwllllantysiliogogogochensis</name>
    <dbReference type="NCBI Taxonomy" id="2590453"/>
    <lineage>
        <taxon>Bacteria</taxon>
        <taxon>Pseudomonadati</taxon>
        <taxon>Myxococcota</taxon>
        <taxon>Myxococcia</taxon>
        <taxon>Myxococcales</taxon>
        <taxon>Cystobacterineae</taxon>
        <taxon>Myxococcaceae</taxon>
        <taxon>Myxococcus</taxon>
    </lineage>
</organism>
<dbReference type="Proteomes" id="UP000315369">
    <property type="component" value="Unassembled WGS sequence"/>
</dbReference>
<evidence type="ECO:0000256" key="1">
    <source>
        <dbReference type="SAM" id="MobiDB-lite"/>
    </source>
</evidence>
<name>A0A540WJ92_9BACT</name>
<evidence type="ECO:0000313" key="4">
    <source>
        <dbReference type="Proteomes" id="UP000315369"/>
    </source>
</evidence>
<dbReference type="InterPro" id="IPR013229">
    <property type="entry name" value="PEGA"/>
</dbReference>
<sequence length="376" mass="38652">MAVLPFQAVSGDVPARAGPRLAARLASEIHGMAGLALAEPPVPSPTDVKTDALAAAQAAVQEATTARAARDFTRAESALGRALDAYAANAPHLQDGAELADTYALRAAVRYAIGRDDEAASALTHALAIAPGRPLPLAATSPLFAHTVERVRAAHATQPRGVLRFESFPQGLEVTLDGSSAGTTPVRVTQVPPGAHLWRATLPSGESVGGVVEALPEREVTFTIQPTGTGATAALALALSGNRLDTSALQAASTLGREASADLVVFGTLSRSDTGLALDAFVFAPGDAAPRRLPRLAMDLELLDAGEPLRALAAQLASRGVEAGLTETLPLSPTPGASRVTRAAQSVYAVPLSNPVKPTAPTRKPVDPIRRPLVRP</sequence>
<evidence type="ECO:0000313" key="3">
    <source>
        <dbReference type="EMBL" id="TQF09063.1"/>
    </source>
</evidence>
<dbReference type="Pfam" id="PF08308">
    <property type="entry name" value="PEGA"/>
    <property type="match status" value="1"/>
</dbReference>
<dbReference type="SUPFAM" id="SSF48452">
    <property type="entry name" value="TPR-like"/>
    <property type="match status" value="1"/>
</dbReference>
<dbReference type="OrthoDB" id="5511190at2"/>